<dbReference type="GO" id="GO:0035556">
    <property type="term" value="P:intracellular signal transduction"/>
    <property type="evidence" value="ECO:0007669"/>
    <property type="project" value="InterPro"/>
</dbReference>
<accession>A0A1X7ACV4</accession>
<gene>
    <name evidence="3" type="ORF">RUM8411_04356</name>
</gene>
<dbReference type="SUPFAM" id="SSF48452">
    <property type="entry name" value="TPR-like"/>
    <property type="match status" value="1"/>
</dbReference>
<dbReference type="Pfam" id="PF13181">
    <property type="entry name" value="TPR_8"/>
    <property type="match status" value="1"/>
</dbReference>
<dbReference type="GO" id="GO:0004016">
    <property type="term" value="F:adenylate cyclase activity"/>
    <property type="evidence" value="ECO:0007669"/>
    <property type="project" value="UniProtKB-ARBA"/>
</dbReference>
<dbReference type="Pfam" id="PF00211">
    <property type="entry name" value="Guanylate_cyc"/>
    <property type="match status" value="1"/>
</dbReference>
<keyword evidence="4" id="KW-1185">Reference proteome</keyword>
<feature type="repeat" description="TPR" evidence="1">
    <location>
        <begin position="488"/>
        <end position="521"/>
    </location>
</feature>
<dbReference type="OrthoDB" id="54411at2"/>
<evidence type="ECO:0000313" key="4">
    <source>
        <dbReference type="Proteomes" id="UP000193778"/>
    </source>
</evidence>
<feature type="domain" description="Guanylate cyclase" evidence="2">
    <location>
        <begin position="14"/>
        <end position="129"/>
    </location>
</feature>
<name>A0A1X7ACV4_9RHOB</name>
<proteinExistence type="predicted"/>
<dbReference type="Gene3D" id="1.25.40.10">
    <property type="entry name" value="Tetratricopeptide repeat domain"/>
    <property type="match status" value="1"/>
</dbReference>
<dbReference type="GO" id="GO:0006171">
    <property type="term" value="P:cAMP biosynthetic process"/>
    <property type="evidence" value="ECO:0007669"/>
    <property type="project" value="TreeGrafter"/>
</dbReference>
<dbReference type="PANTHER" id="PTHR43081:SF19">
    <property type="entry name" value="PH-SENSITIVE ADENYLATE CYCLASE RV1264"/>
    <property type="match status" value="1"/>
</dbReference>
<dbReference type="Proteomes" id="UP000193778">
    <property type="component" value="Unassembled WGS sequence"/>
</dbReference>
<dbReference type="PROSITE" id="PS50005">
    <property type="entry name" value="TPR"/>
    <property type="match status" value="1"/>
</dbReference>
<protein>
    <submittedName>
        <fullName evidence="3">Adenylate and Guanylate cyclase catalytic domain protein</fullName>
    </submittedName>
</protein>
<dbReference type="EMBL" id="FWFP01000018">
    <property type="protein sequence ID" value="SLN76209.1"/>
    <property type="molecule type" value="Genomic_DNA"/>
</dbReference>
<dbReference type="CDD" id="cd07302">
    <property type="entry name" value="CHD"/>
    <property type="match status" value="1"/>
</dbReference>
<dbReference type="InterPro" id="IPR050697">
    <property type="entry name" value="Adenylyl/Guanylyl_Cyclase_3/4"/>
</dbReference>
<dbReference type="SUPFAM" id="SSF55073">
    <property type="entry name" value="Nucleotide cyclase"/>
    <property type="match status" value="1"/>
</dbReference>
<dbReference type="InterPro" id="IPR001054">
    <property type="entry name" value="A/G_cyclase"/>
</dbReference>
<dbReference type="InterPro" id="IPR029787">
    <property type="entry name" value="Nucleotide_cyclase"/>
</dbReference>
<organism evidence="3 4">
    <name type="scientific">Ruegeria meonggei</name>
    <dbReference type="NCBI Taxonomy" id="1446476"/>
    <lineage>
        <taxon>Bacteria</taxon>
        <taxon>Pseudomonadati</taxon>
        <taxon>Pseudomonadota</taxon>
        <taxon>Alphaproteobacteria</taxon>
        <taxon>Rhodobacterales</taxon>
        <taxon>Roseobacteraceae</taxon>
        <taxon>Ruegeria</taxon>
    </lineage>
</organism>
<sequence length="743" mass="82155">MSIAELNGKRRLAAITAVDMVGYSRLMELDEVGTLALQKAIQDEVFGPAIEECGGRVVKTTGDGALIEFGSAVNAVRWAAQIQCEIAKRARGASGDRWIAYRVGINVGDILVDGDDIFGEGVNIAARLEGLAEPGGILVSEAVFRNVKGKLDLGFADQGTLSVKNISEPVHAYSVLLDPGDAGKIVARKERLRVGRRKPLIAAVLCLAAVIGVFTAKDLFKDTAPDTAGLLILPFESEHGGDQVLADAATEMLLLSFERQRHMPISTYRMALAYEGIDVPLDEVSQNLGLRYVLDGSAETVKGQIKVQARLRDTAEPGDGTLWHRSLTGDRDQFLDMVVTLKLGAAGAMKLKLNPVERAIFESAPTDSPAAYLAFAKAKRLLDSKDFTDIGEALTQFERAIELDPAFVEAKLGYAEANFKVWEGSFNTIRFTLDALKIATDTVDEVLQNDPKHPVAIGLQVQLLIQHLERDRALSIARSSVFSNPNEPVLRYVHGLSLTTIGDYDKAIEAFEEFERLSPRLNSGETGDLAWSYLRAGDSDRALALLSEIPQEEIKEQHLRIMADAQYEEGNVEAARANIERFLVNNVWLNLNWMKPWFEIYQDPTVYQTYAEAMLGSGLPEWPFDFPKGREGDRIDHEQLVQLHSDKFEEKHTIGPFGAPFSEERMPDGTISMNFAWMNGIPLTGTWRIAGDQICRRLPSVHQGRELCHYLYLDRARSTDETLFVSSVLNFGVIDSEFVRVND</sequence>
<keyword evidence="1" id="KW-0802">TPR repeat</keyword>
<evidence type="ECO:0000256" key="1">
    <source>
        <dbReference type="PROSITE-ProRule" id="PRU00339"/>
    </source>
</evidence>
<dbReference type="AlphaFoldDB" id="A0A1X7ACV4"/>
<dbReference type="PROSITE" id="PS50125">
    <property type="entry name" value="GUANYLATE_CYCLASE_2"/>
    <property type="match status" value="1"/>
</dbReference>
<reference evidence="4" key="1">
    <citation type="submission" date="2017-03" db="EMBL/GenBank/DDBJ databases">
        <authorList>
            <person name="Rodrigo-Torres L."/>
            <person name="Arahal R.D."/>
            <person name="Lucena T."/>
        </authorList>
    </citation>
    <scope>NUCLEOTIDE SEQUENCE [LARGE SCALE GENOMIC DNA]</scope>
    <source>
        <strain evidence="4">CECT 8411</strain>
    </source>
</reference>
<evidence type="ECO:0000259" key="2">
    <source>
        <dbReference type="PROSITE" id="PS50125"/>
    </source>
</evidence>
<dbReference type="PANTHER" id="PTHR43081">
    <property type="entry name" value="ADENYLATE CYCLASE, TERMINAL-DIFFERENTIATION SPECIFIC-RELATED"/>
    <property type="match status" value="1"/>
</dbReference>
<dbReference type="InterPro" id="IPR011990">
    <property type="entry name" value="TPR-like_helical_dom_sf"/>
</dbReference>
<evidence type="ECO:0000313" key="3">
    <source>
        <dbReference type="EMBL" id="SLN76209.1"/>
    </source>
</evidence>
<dbReference type="Gene3D" id="3.30.70.1230">
    <property type="entry name" value="Nucleotide cyclase"/>
    <property type="match status" value="1"/>
</dbReference>
<dbReference type="InterPro" id="IPR019734">
    <property type="entry name" value="TPR_rpt"/>
</dbReference>
<dbReference type="RefSeq" id="WP_085824788.1">
    <property type="nucleotide sequence ID" value="NZ_FWFP01000018.1"/>
</dbReference>